<dbReference type="SUPFAM" id="SSF53850">
    <property type="entry name" value="Periplasmic binding protein-like II"/>
    <property type="match status" value="1"/>
</dbReference>
<dbReference type="RefSeq" id="WP_043125269.1">
    <property type="nucleotide sequence ID" value="NZ_JTDL01000140.1"/>
</dbReference>
<dbReference type="GO" id="GO:0022857">
    <property type="term" value="F:transmembrane transporter activity"/>
    <property type="evidence" value="ECO:0007669"/>
    <property type="project" value="InterPro"/>
</dbReference>
<dbReference type="GO" id="GO:0043190">
    <property type="term" value="C:ATP-binding cassette (ABC) transporter complex"/>
    <property type="evidence" value="ECO:0007669"/>
    <property type="project" value="InterPro"/>
</dbReference>
<organism evidence="2 3">
    <name type="scientific">Sinomonas humi</name>
    <dbReference type="NCBI Taxonomy" id="1338436"/>
    <lineage>
        <taxon>Bacteria</taxon>
        <taxon>Bacillati</taxon>
        <taxon>Actinomycetota</taxon>
        <taxon>Actinomycetes</taxon>
        <taxon>Micrococcales</taxon>
        <taxon>Micrococcaceae</taxon>
        <taxon>Sinomonas</taxon>
    </lineage>
</organism>
<dbReference type="STRING" id="1338436.LK10_14960"/>
<dbReference type="EMBL" id="JTDL01000140">
    <property type="protein sequence ID" value="KHL01563.1"/>
    <property type="molecule type" value="Genomic_DNA"/>
</dbReference>
<dbReference type="InterPro" id="IPR007210">
    <property type="entry name" value="ABC_Gly_betaine_transp_sub-bd"/>
</dbReference>
<evidence type="ECO:0000313" key="2">
    <source>
        <dbReference type="EMBL" id="KHL01563.1"/>
    </source>
</evidence>
<dbReference type="AlphaFoldDB" id="A0A0B2AI17"/>
<dbReference type="CDD" id="cd13606">
    <property type="entry name" value="PBP2_ProX_like"/>
    <property type="match status" value="1"/>
</dbReference>
<evidence type="ECO:0000259" key="1">
    <source>
        <dbReference type="Pfam" id="PF04069"/>
    </source>
</evidence>
<name>A0A0B2AI17_9MICC</name>
<proteinExistence type="predicted"/>
<evidence type="ECO:0000313" key="3">
    <source>
        <dbReference type="Proteomes" id="UP000030982"/>
    </source>
</evidence>
<comment type="caution">
    <text evidence="2">The sequence shown here is derived from an EMBL/GenBank/DDBJ whole genome shotgun (WGS) entry which is preliminary data.</text>
</comment>
<gene>
    <name evidence="2" type="ORF">LK10_14960</name>
</gene>
<dbReference type="Pfam" id="PF04069">
    <property type="entry name" value="OpuAC"/>
    <property type="match status" value="1"/>
</dbReference>
<sequence length="320" mass="32915">MTSHLPSIPRRGAVAALAAGLGLTLALSACGGSSNPLSSGGASSSAASGGSKTLVVGSADFTESQIIAELYAGALNAAGIPATTKPNIGAREVYYKAVQDDSIDIVPDYTGNLLLYLDPKATQVSASDIASALPNKLPKGLGVLDPAQAEDKDAMVVTKATATKYSLESIADMSKVCSDLVIGAPATFEQRAYGLPGLKSKYNCVPKQFQPFNDGGGPVTLKALLSNDIQVADIFTTTPSIPDNDLVVLADPKNNFIAQQVVPLVNTANLTDAAKKVLNNVSSKLTTTDLINLNRAVSGNQKQSPADAAKAWLKDKGLAS</sequence>
<dbReference type="Gene3D" id="3.40.190.10">
    <property type="entry name" value="Periplasmic binding protein-like II"/>
    <property type="match status" value="1"/>
</dbReference>
<feature type="domain" description="ABC-type glycine betaine transport system substrate-binding" evidence="1">
    <location>
        <begin position="52"/>
        <end position="314"/>
    </location>
</feature>
<accession>A0A0B2AI17</accession>
<dbReference type="Proteomes" id="UP000030982">
    <property type="component" value="Unassembled WGS sequence"/>
</dbReference>
<keyword evidence="3" id="KW-1185">Reference proteome</keyword>
<dbReference type="OrthoDB" id="9781705at2"/>
<dbReference type="Gene3D" id="3.40.190.120">
    <property type="entry name" value="Osmoprotection protein (prox), domain 2"/>
    <property type="match status" value="1"/>
</dbReference>
<reference evidence="2 3" key="1">
    <citation type="submission" date="2014-09" db="EMBL/GenBank/DDBJ databases">
        <title>Genome sequence of Sinomonas sp. MUSC 117.</title>
        <authorList>
            <person name="Lee L.-H."/>
        </authorList>
    </citation>
    <scope>NUCLEOTIDE SEQUENCE [LARGE SCALE GENOMIC DNA]</scope>
    <source>
        <strain evidence="2 3">MUSC 117</strain>
    </source>
</reference>
<protein>
    <submittedName>
        <fullName evidence="2">Glycine/betaine ABC transporter substrate-binding protein</fullName>
    </submittedName>
</protein>